<feature type="transmembrane region" description="Helical" evidence="1">
    <location>
        <begin position="85"/>
        <end position="101"/>
    </location>
</feature>
<evidence type="ECO:0000313" key="2">
    <source>
        <dbReference type="EMBL" id="MFD2066935.1"/>
    </source>
</evidence>
<dbReference type="RefSeq" id="WP_229961590.1">
    <property type="nucleotide sequence ID" value="NZ_JAJJWI010000013.1"/>
</dbReference>
<keyword evidence="1" id="KW-0472">Membrane</keyword>
<keyword evidence="1" id="KW-1133">Transmembrane helix</keyword>
<comment type="caution">
    <text evidence="2">The sequence shown here is derived from an EMBL/GenBank/DDBJ whole genome shotgun (WGS) entry which is preliminary data.</text>
</comment>
<keyword evidence="3" id="KW-1185">Reference proteome</keyword>
<evidence type="ECO:0000256" key="1">
    <source>
        <dbReference type="SAM" id="Phobius"/>
    </source>
</evidence>
<proteinExistence type="predicted"/>
<dbReference type="EMBL" id="JBHUHV010000024">
    <property type="protein sequence ID" value="MFD2066935.1"/>
    <property type="molecule type" value="Genomic_DNA"/>
</dbReference>
<name>A0ABW4WY57_9BACT</name>
<protein>
    <submittedName>
        <fullName evidence="2">Uncharacterized protein</fullName>
    </submittedName>
</protein>
<gene>
    <name evidence="2" type="ORF">ACFSKU_08560</name>
</gene>
<dbReference type="Proteomes" id="UP001597369">
    <property type="component" value="Unassembled WGS sequence"/>
</dbReference>
<feature type="transmembrane region" description="Helical" evidence="1">
    <location>
        <begin position="107"/>
        <end position="128"/>
    </location>
</feature>
<organism evidence="2 3">
    <name type="scientific">Pontibacter silvestris</name>
    <dbReference type="NCBI Taxonomy" id="2305183"/>
    <lineage>
        <taxon>Bacteria</taxon>
        <taxon>Pseudomonadati</taxon>
        <taxon>Bacteroidota</taxon>
        <taxon>Cytophagia</taxon>
        <taxon>Cytophagales</taxon>
        <taxon>Hymenobacteraceae</taxon>
        <taxon>Pontibacter</taxon>
    </lineage>
</organism>
<accession>A0ABW4WY57</accession>
<evidence type="ECO:0000313" key="3">
    <source>
        <dbReference type="Proteomes" id="UP001597369"/>
    </source>
</evidence>
<sequence length="231" mass="26577">MSSFKESKIEDFAFDFLKEYYAARHSTDYLFVERNLQTKRGNQVDGIIACHANDDSHFISSIHLRGSDRLARLLTNYKKNGLGKLRFLTALLVFATAFFLFREMQSLLFMSIVPAVTALLVFIIHSLLKERLLQEKVKSIVDELRKQPADEQWLGISISSLCFRNNSLAKYLLQLCEKRGIGVITVGKRARVVLMQRPRTIICRRGDFVSHYSPEDKIRQALLNQTYLVVA</sequence>
<keyword evidence="1" id="KW-0812">Transmembrane</keyword>
<reference evidence="3" key="1">
    <citation type="journal article" date="2019" name="Int. J. Syst. Evol. Microbiol.">
        <title>The Global Catalogue of Microorganisms (GCM) 10K type strain sequencing project: providing services to taxonomists for standard genome sequencing and annotation.</title>
        <authorList>
            <consortium name="The Broad Institute Genomics Platform"/>
            <consortium name="The Broad Institute Genome Sequencing Center for Infectious Disease"/>
            <person name="Wu L."/>
            <person name="Ma J."/>
        </authorList>
    </citation>
    <scope>NUCLEOTIDE SEQUENCE [LARGE SCALE GENOMIC DNA]</scope>
    <source>
        <strain evidence="3">JCM 16545</strain>
    </source>
</reference>